<dbReference type="FunFam" id="1.10.510.10:FF:000146">
    <property type="entry name" value="LRR receptor-like serine/threonine-protein kinase IOS1"/>
    <property type="match status" value="1"/>
</dbReference>
<dbReference type="OMA" id="EMTINFD"/>
<dbReference type="GO" id="GO:0004674">
    <property type="term" value="F:protein serine/threonine kinase activity"/>
    <property type="evidence" value="ECO:0007669"/>
    <property type="project" value="UniProtKB-KW"/>
</dbReference>
<dbReference type="SUPFAM" id="SSF52058">
    <property type="entry name" value="L domain-like"/>
    <property type="match status" value="1"/>
</dbReference>
<keyword evidence="9 16" id="KW-0418">Kinase</keyword>
<dbReference type="Gene3D" id="1.10.510.10">
    <property type="entry name" value="Transferase(Phosphotransferase) domain 1"/>
    <property type="match status" value="1"/>
</dbReference>
<dbReference type="InterPro" id="IPR000719">
    <property type="entry name" value="Prot_kinase_dom"/>
</dbReference>
<keyword evidence="17" id="KW-1185">Reference proteome</keyword>
<evidence type="ECO:0000256" key="1">
    <source>
        <dbReference type="ARBA" id="ARBA00004167"/>
    </source>
</evidence>
<accession>A0A2P6RXJ2</accession>
<keyword evidence="13" id="KW-0675">Receptor</keyword>
<proteinExistence type="predicted"/>
<evidence type="ECO:0000313" key="16">
    <source>
        <dbReference type="EMBL" id="PRQ51153.1"/>
    </source>
</evidence>
<evidence type="ECO:0000256" key="7">
    <source>
        <dbReference type="ARBA" id="ARBA00022737"/>
    </source>
</evidence>
<dbReference type="SMART" id="SM00220">
    <property type="entry name" value="S_TKc"/>
    <property type="match status" value="1"/>
</dbReference>
<name>A0A2P6RXJ2_ROSCH</name>
<evidence type="ECO:0000256" key="8">
    <source>
        <dbReference type="ARBA" id="ARBA00022741"/>
    </source>
</evidence>
<dbReference type="Pfam" id="PF12799">
    <property type="entry name" value="LRR_4"/>
    <property type="match status" value="1"/>
</dbReference>
<keyword evidence="5 16" id="KW-0808">Transferase</keyword>
<organism evidence="16 17">
    <name type="scientific">Rosa chinensis</name>
    <name type="common">China rose</name>
    <dbReference type="NCBI Taxonomy" id="74649"/>
    <lineage>
        <taxon>Eukaryota</taxon>
        <taxon>Viridiplantae</taxon>
        <taxon>Streptophyta</taxon>
        <taxon>Embryophyta</taxon>
        <taxon>Tracheophyta</taxon>
        <taxon>Spermatophyta</taxon>
        <taxon>Magnoliopsida</taxon>
        <taxon>eudicotyledons</taxon>
        <taxon>Gunneridae</taxon>
        <taxon>Pentapetalae</taxon>
        <taxon>rosids</taxon>
        <taxon>fabids</taxon>
        <taxon>Rosales</taxon>
        <taxon>Rosaceae</taxon>
        <taxon>Rosoideae</taxon>
        <taxon>Rosoideae incertae sedis</taxon>
        <taxon>Rosa</taxon>
    </lineage>
</organism>
<dbReference type="InterPro" id="IPR011009">
    <property type="entry name" value="Kinase-like_dom_sf"/>
</dbReference>
<dbReference type="PRINTS" id="PR00019">
    <property type="entry name" value="LEURICHRPT"/>
</dbReference>
<dbReference type="GO" id="GO:0016020">
    <property type="term" value="C:membrane"/>
    <property type="evidence" value="ECO:0007669"/>
    <property type="project" value="UniProtKB-SubCell"/>
</dbReference>
<dbReference type="AlphaFoldDB" id="A0A2P6RXJ2"/>
<dbReference type="Gene3D" id="3.80.10.10">
    <property type="entry name" value="Ribonuclease Inhibitor"/>
    <property type="match status" value="1"/>
</dbReference>
<evidence type="ECO:0000256" key="2">
    <source>
        <dbReference type="ARBA" id="ARBA00022527"/>
    </source>
</evidence>
<evidence type="ECO:0000256" key="3">
    <source>
        <dbReference type="ARBA" id="ARBA00022553"/>
    </source>
</evidence>
<dbReference type="InterPro" id="IPR025875">
    <property type="entry name" value="Leu-rich_rpt_4"/>
</dbReference>
<dbReference type="Gene3D" id="3.30.200.20">
    <property type="entry name" value="Phosphorylase Kinase, domain 1"/>
    <property type="match status" value="1"/>
</dbReference>
<gene>
    <name evidence="16" type="ORF">RchiOBHm_Chr2g0141211</name>
</gene>
<dbReference type="EC" id="2.7.-.-" evidence="16"/>
<keyword evidence="7" id="KW-0677">Repeat</keyword>
<dbReference type="SUPFAM" id="SSF56112">
    <property type="entry name" value="Protein kinase-like (PK-like)"/>
    <property type="match status" value="1"/>
</dbReference>
<evidence type="ECO:0000256" key="14">
    <source>
        <dbReference type="SAM" id="Phobius"/>
    </source>
</evidence>
<evidence type="ECO:0000256" key="12">
    <source>
        <dbReference type="ARBA" id="ARBA00023136"/>
    </source>
</evidence>
<dbReference type="PANTHER" id="PTHR45631">
    <property type="entry name" value="OS07G0107800 PROTEIN-RELATED"/>
    <property type="match status" value="1"/>
</dbReference>
<keyword evidence="3" id="KW-0597">Phosphoprotein</keyword>
<evidence type="ECO:0000256" key="4">
    <source>
        <dbReference type="ARBA" id="ARBA00022614"/>
    </source>
</evidence>
<dbReference type="EMBL" id="PDCK01000040">
    <property type="protein sequence ID" value="PRQ51153.1"/>
    <property type="molecule type" value="Genomic_DNA"/>
</dbReference>
<evidence type="ECO:0000256" key="13">
    <source>
        <dbReference type="ARBA" id="ARBA00023170"/>
    </source>
</evidence>
<feature type="domain" description="Protein kinase" evidence="15">
    <location>
        <begin position="31"/>
        <end position="339"/>
    </location>
</feature>
<dbReference type="PROSITE" id="PS50011">
    <property type="entry name" value="PROTEIN_KINASE_DOM"/>
    <property type="match status" value="1"/>
</dbReference>
<keyword evidence="4" id="KW-0433">Leucine-rich repeat</keyword>
<evidence type="ECO:0000256" key="6">
    <source>
        <dbReference type="ARBA" id="ARBA00022692"/>
    </source>
</evidence>
<keyword evidence="6 14" id="KW-0812">Transmembrane</keyword>
<evidence type="ECO:0000259" key="15">
    <source>
        <dbReference type="PROSITE" id="PS50011"/>
    </source>
</evidence>
<sequence>MIQSLDLSNNNLTGPIPDFLSQLPNLTIINLENNKLTGSVPVGLIERRRNGLLSLSLCGNPNLSGNFSCKKKNNFIIPIVGSVVGIFCLLSVAVICWCLKRKTEDGKNSKFVNLLMRVHHTNLTSLVGYCNDENNMGLVYEYMANGNLQEHLSDSSSNILGWEDRLRIAADAAQGLEYLHYGCKPPIIHRDVKSANILLTENFQAKVSDFGLSRNFPTDGGTHISTVVAGTPGYLDPEYYLTSRLNEKSDTYSFGIVLLEIITSRPVITGTLERIHISQWVGFMLAQGDINSIVDPRLERNFNVNSVWKVVEIAMACVSPNATKRPTMSQVLMELKECMATEELSQKKQMGYETELGEPVEMVSLNDSIRMLRPSVR</sequence>
<protein>
    <submittedName>
        <fullName evidence="16">Putative transferase, protein kinase RLK-Pelle-LRR-I-1 family</fullName>
        <ecNumber evidence="16">2.7.-.-</ecNumber>
    </submittedName>
</protein>
<dbReference type="InterPro" id="IPR001245">
    <property type="entry name" value="Ser-Thr/Tyr_kinase_cat_dom"/>
</dbReference>
<evidence type="ECO:0000256" key="5">
    <source>
        <dbReference type="ARBA" id="ARBA00022679"/>
    </source>
</evidence>
<keyword evidence="2" id="KW-0723">Serine/threonine-protein kinase</keyword>
<feature type="transmembrane region" description="Helical" evidence="14">
    <location>
        <begin position="75"/>
        <end position="99"/>
    </location>
</feature>
<keyword evidence="11 14" id="KW-1133">Transmembrane helix</keyword>
<keyword evidence="12 14" id="KW-0472">Membrane</keyword>
<evidence type="ECO:0000313" key="17">
    <source>
        <dbReference type="Proteomes" id="UP000238479"/>
    </source>
</evidence>
<evidence type="ECO:0000256" key="10">
    <source>
        <dbReference type="ARBA" id="ARBA00022840"/>
    </source>
</evidence>
<dbReference type="Pfam" id="PF07714">
    <property type="entry name" value="PK_Tyr_Ser-Thr"/>
    <property type="match status" value="1"/>
</dbReference>
<evidence type="ECO:0000256" key="11">
    <source>
        <dbReference type="ARBA" id="ARBA00022989"/>
    </source>
</evidence>
<keyword evidence="10" id="KW-0067">ATP-binding</keyword>
<reference evidence="16 17" key="1">
    <citation type="journal article" date="2018" name="Nat. Genet.">
        <title>The Rosa genome provides new insights in the design of modern roses.</title>
        <authorList>
            <person name="Bendahmane M."/>
        </authorList>
    </citation>
    <scope>NUCLEOTIDE SEQUENCE [LARGE SCALE GENOMIC DNA]</scope>
    <source>
        <strain evidence="17">cv. Old Blush</strain>
    </source>
</reference>
<comment type="caution">
    <text evidence="16">The sequence shown here is derived from an EMBL/GenBank/DDBJ whole genome shotgun (WGS) entry which is preliminary data.</text>
</comment>
<comment type="subcellular location">
    <subcellularLocation>
        <location evidence="1">Membrane</location>
        <topology evidence="1">Single-pass membrane protein</topology>
    </subcellularLocation>
</comment>
<dbReference type="Proteomes" id="UP000238479">
    <property type="component" value="Chromosome 2"/>
</dbReference>
<dbReference type="InterPro" id="IPR008271">
    <property type="entry name" value="Ser/Thr_kinase_AS"/>
</dbReference>
<keyword evidence="8" id="KW-0547">Nucleotide-binding</keyword>
<dbReference type="PANTHER" id="PTHR45631:SF190">
    <property type="entry name" value="PROTEIN KINASE DOMAIN-CONTAINING PROTEIN"/>
    <property type="match status" value="1"/>
</dbReference>
<dbReference type="InterPro" id="IPR032675">
    <property type="entry name" value="LRR_dom_sf"/>
</dbReference>
<evidence type="ECO:0000256" key="9">
    <source>
        <dbReference type="ARBA" id="ARBA00022777"/>
    </source>
</evidence>
<dbReference type="Gramene" id="PRQ51153">
    <property type="protein sequence ID" value="PRQ51153"/>
    <property type="gene ID" value="RchiOBHm_Chr2g0141211"/>
</dbReference>
<dbReference type="GO" id="GO:0005524">
    <property type="term" value="F:ATP binding"/>
    <property type="evidence" value="ECO:0007669"/>
    <property type="project" value="UniProtKB-KW"/>
</dbReference>
<dbReference type="PROSITE" id="PS00108">
    <property type="entry name" value="PROTEIN_KINASE_ST"/>
    <property type="match status" value="1"/>
</dbReference>